<feature type="transmembrane region" description="Helical" evidence="1">
    <location>
        <begin position="12"/>
        <end position="31"/>
    </location>
</feature>
<protein>
    <submittedName>
        <fullName evidence="2">Uncharacterized protein</fullName>
    </submittedName>
</protein>
<keyword evidence="1" id="KW-1133">Transmembrane helix</keyword>
<gene>
    <name evidence="2" type="ORF">L2672_07585</name>
</gene>
<name>A0A9X2CGM6_9GAMM</name>
<comment type="caution">
    <text evidence="2">The sequence shown here is derived from an EMBL/GenBank/DDBJ whole genome shotgun (WGS) entry which is preliminary data.</text>
</comment>
<evidence type="ECO:0000313" key="3">
    <source>
        <dbReference type="Proteomes" id="UP001139333"/>
    </source>
</evidence>
<keyword evidence="1" id="KW-0472">Membrane</keyword>
<keyword evidence="3" id="KW-1185">Reference proteome</keyword>
<organism evidence="2 3">
    <name type="scientific">Shewanella gaetbuli</name>
    <dbReference type="NCBI Taxonomy" id="220752"/>
    <lineage>
        <taxon>Bacteria</taxon>
        <taxon>Pseudomonadati</taxon>
        <taxon>Pseudomonadota</taxon>
        <taxon>Gammaproteobacteria</taxon>
        <taxon>Alteromonadales</taxon>
        <taxon>Shewanellaceae</taxon>
        <taxon>Shewanella</taxon>
    </lineage>
</organism>
<evidence type="ECO:0000313" key="2">
    <source>
        <dbReference type="EMBL" id="MCL1142548.1"/>
    </source>
</evidence>
<evidence type="ECO:0000256" key="1">
    <source>
        <dbReference type="SAM" id="Phobius"/>
    </source>
</evidence>
<accession>A0A9X2CGM6</accession>
<sequence>MKKVKLMFWRWVFTVSGIFALAVLLLISPFIKRQLQPLLFQSEYFDYEYLQSRINAPFFVVHNDVKKRFSREPFRSFHQIKWWVFNHSDVIEAEITESGMTFSIIVSKQSFVYSTCVEYLSLCQKETDAIYRELLNGSVLKINGQTIFYDAKLGGYFSIPLDYDSYIAYQ</sequence>
<proteinExistence type="predicted"/>
<dbReference type="RefSeq" id="WP_248995227.1">
    <property type="nucleotide sequence ID" value="NZ_JAKIKP010000004.1"/>
</dbReference>
<dbReference type="EMBL" id="JAKIKP010000004">
    <property type="protein sequence ID" value="MCL1142548.1"/>
    <property type="molecule type" value="Genomic_DNA"/>
</dbReference>
<dbReference type="AlphaFoldDB" id="A0A9X2CGM6"/>
<reference evidence="2" key="1">
    <citation type="submission" date="2022-01" db="EMBL/GenBank/DDBJ databases">
        <title>Whole genome-based taxonomy of the Shewanellaceae.</title>
        <authorList>
            <person name="Martin-Rodriguez A.J."/>
        </authorList>
    </citation>
    <scope>NUCLEOTIDE SEQUENCE</scope>
    <source>
        <strain evidence="2">DSM 16422</strain>
    </source>
</reference>
<keyword evidence="1" id="KW-0812">Transmembrane</keyword>
<dbReference type="Proteomes" id="UP001139333">
    <property type="component" value="Unassembled WGS sequence"/>
</dbReference>